<protein>
    <submittedName>
        <fullName evidence="1">Uncharacterized protein</fullName>
    </submittedName>
</protein>
<gene>
    <name evidence="1" type="ORF">GALMADRAFT_218486</name>
</gene>
<evidence type="ECO:0000313" key="2">
    <source>
        <dbReference type="Proteomes" id="UP000027222"/>
    </source>
</evidence>
<dbReference type="HOGENOM" id="CLU_2960920_0_0_1"/>
<name>A0A067TSU7_GALM3</name>
<keyword evidence="2" id="KW-1185">Reference proteome</keyword>
<reference evidence="2" key="1">
    <citation type="journal article" date="2014" name="Proc. Natl. Acad. Sci. U.S.A.">
        <title>Extensive sampling of basidiomycete genomes demonstrates inadequacy of the white-rot/brown-rot paradigm for wood decay fungi.</title>
        <authorList>
            <person name="Riley R."/>
            <person name="Salamov A.A."/>
            <person name="Brown D.W."/>
            <person name="Nagy L.G."/>
            <person name="Floudas D."/>
            <person name="Held B.W."/>
            <person name="Levasseur A."/>
            <person name="Lombard V."/>
            <person name="Morin E."/>
            <person name="Otillar R."/>
            <person name="Lindquist E.A."/>
            <person name="Sun H."/>
            <person name="LaButti K.M."/>
            <person name="Schmutz J."/>
            <person name="Jabbour D."/>
            <person name="Luo H."/>
            <person name="Baker S.E."/>
            <person name="Pisabarro A.G."/>
            <person name="Walton J.D."/>
            <person name="Blanchette R.A."/>
            <person name="Henrissat B."/>
            <person name="Martin F."/>
            <person name="Cullen D."/>
            <person name="Hibbett D.S."/>
            <person name="Grigoriev I.V."/>
        </authorList>
    </citation>
    <scope>NUCLEOTIDE SEQUENCE [LARGE SCALE GENOMIC DNA]</scope>
    <source>
        <strain evidence="2">CBS 339.88</strain>
    </source>
</reference>
<dbReference type="AlphaFoldDB" id="A0A067TSU7"/>
<accession>A0A067TSU7</accession>
<dbReference type="Proteomes" id="UP000027222">
    <property type="component" value="Unassembled WGS sequence"/>
</dbReference>
<proteinExistence type="predicted"/>
<organism evidence="1 2">
    <name type="scientific">Galerina marginata (strain CBS 339.88)</name>
    <dbReference type="NCBI Taxonomy" id="685588"/>
    <lineage>
        <taxon>Eukaryota</taxon>
        <taxon>Fungi</taxon>
        <taxon>Dikarya</taxon>
        <taxon>Basidiomycota</taxon>
        <taxon>Agaricomycotina</taxon>
        <taxon>Agaricomycetes</taxon>
        <taxon>Agaricomycetidae</taxon>
        <taxon>Agaricales</taxon>
        <taxon>Agaricineae</taxon>
        <taxon>Strophariaceae</taxon>
        <taxon>Galerina</taxon>
    </lineage>
</organism>
<evidence type="ECO:0000313" key="1">
    <source>
        <dbReference type="EMBL" id="KDR85392.1"/>
    </source>
</evidence>
<sequence length="59" mass="6907">MVLNMHSPFIDSKRCDRNQQVFKNCSEGKYRPSFCCSLKGPLRTPPSTKYCFIKKQAKY</sequence>
<dbReference type="EMBL" id="KL142367">
    <property type="protein sequence ID" value="KDR85392.1"/>
    <property type="molecule type" value="Genomic_DNA"/>
</dbReference>